<dbReference type="AlphaFoldDB" id="A0A3G9JJY9"/>
<evidence type="ECO:0000313" key="2">
    <source>
        <dbReference type="Proteomes" id="UP000275368"/>
    </source>
</evidence>
<dbReference type="OrthoDB" id="2648869at2"/>
<dbReference type="Proteomes" id="UP000275368">
    <property type="component" value="Chromosome"/>
</dbReference>
<evidence type="ECO:0000313" key="1">
    <source>
        <dbReference type="EMBL" id="BBH24418.1"/>
    </source>
</evidence>
<gene>
    <name evidence="1" type="ORF">Back11_57630</name>
</gene>
<dbReference type="KEGG" id="pbk:Back11_57630"/>
<dbReference type="EMBL" id="AP019308">
    <property type="protein sequence ID" value="BBH24418.1"/>
    <property type="molecule type" value="Genomic_DNA"/>
</dbReference>
<proteinExistence type="predicted"/>
<dbReference type="RefSeq" id="WP_125664607.1">
    <property type="nucleotide sequence ID" value="NZ_AP019308.1"/>
</dbReference>
<sequence>MSNFYDNEEMYDEGELATKKCDFCGQVVDWTEPVADIDENGNNIELRSCLMCSFEGVFSREEIQTVMDQMKKNK</sequence>
<protein>
    <submittedName>
        <fullName evidence="1">Uncharacterized protein</fullName>
    </submittedName>
</protein>
<keyword evidence="2" id="KW-1185">Reference proteome</keyword>
<organism evidence="1 2">
    <name type="scientific">Paenibacillus baekrokdamisoli</name>
    <dbReference type="NCBI Taxonomy" id="1712516"/>
    <lineage>
        <taxon>Bacteria</taxon>
        <taxon>Bacillati</taxon>
        <taxon>Bacillota</taxon>
        <taxon>Bacilli</taxon>
        <taxon>Bacillales</taxon>
        <taxon>Paenibacillaceae</taxon>
        <taxon>Paenibacillus</taxon>
    </lineage>
</organism>
<name>A0A3G9JJY9_9BACL</name>
<accession>A0A3G9JJY9</accession>
<reference evidence="1 2" key="1">
    <citation type="submission" date="2018-11" db="EMBL/GenBank/DDBJ databases">
        <title>Complete genome sequence of Paenibacillus baekrokdamisoli strain KCTC 33723.</title>
        <authorList>
            <person name="Kang S.W."/>
            <person name="Lee K.C."/>
            <person name="Kim K.K."/>
            <person name="Kim J.S."/>
            <person name="Kim D.S."/>
            <person name="Ko S.H."/>
            <person name="Yang S.H."/>
            <person name="Lee J.S."/>
        </authorList>
    </citation>
    <scope>NUCLEOTIDE SEQUENCE [LARGE SCALE GENOMIC DNA]</scope>
    <source>
        <strain evidence="1 2">KCTC 33723</strain>
    </source>
</reference>